<dbReference type="InterPro" id="IPR016032">
    <property type="entry name" value="Sig_transdc_resp-reg_C-effctor"/>
</dbReference>
<feature type="domain" description="HTH luxR-type" evidence="4">
    <location>
        <begin position="326"/>
        <end position="391"/>
    </location>
</feature>
<protein>
    <submittedName>
        <fullName evidence="5">LuxR family transcriptional regulator</fullName>
    </submittedName>
</protein>
<reference evidence="5 6" key="1">
    <citation type="submission" date="2019-10" db="EMBL/GenBank/DDBJ databases">
        <title>Draft Genome Assembly of Rhodococcus zopfii DSM44189.</title>
        <authorList>
            <person name="Sutton J.M."/>
            <person name="Akob D.M."/>
            <person name="Bushman T.J."/>
        </authorList>
    </citation>
    <scope>NUCLEOTIDE SEQUENCE [LARGE SCALE GENOMIC DNA]</scope>
    <source>
        <strain evidence="5 6">DSM 44189</strain>
    </source>
</reference>
<dbReference type="CDD" id="cd06170">
    <property type="entry name" value="LuxR_C_like"/>
    <property type="match status" value="1"/>
</dbReference>
<evidence type="ECO:0000313" key="6">
    <source>
        <dbReference type="Proteomes" id="UP001275440"/>
    </source>
</evidence>
<dbReference type="InterPro" id="IPR029016">
    <property type="entry name" value="GAF-like_dom_sf"/>
</dbReference>
<dbReference type="Gene3D" id="3.30.450.40">
    <property type="match status" value="1"/>
</dbReference>
<dbReference type="PROSITE" id="PS50043">
    <property type="entry name" value="HTH_LUXR_2"/>
    <property type="match status" value="1"/>
</dbReference>
<comment type="caution">
    <text evidence="5">The sequence shown here is derived from an EMBL/GenBank/DDBJ whole genome shotgun (WGS) entry which is preliminary data.</text>
</comment>
<accession>A0ABU3WSV4</accession>
<dbReference type="SUPFAM" id="SSF55781">
    <property type="entry name" value="GAF domain-like"/>
    <property type="match status" value="1"/>
</dbReference>
<dbReference type="InterPro" id="IPR000792">
    <property type="entry name" value="Tscrpt_reg_LuxR_C"/>
</dbReference>
<keyword evidence="3" id="KW-0804">Transcription</keyword>
<keyword evidence="6" id="KW-1185">Reference proteome</keyword>
<dbReference type="Pfam" id="PF00196">
    <property type="entry name" value="GerE"/>
    <property type="match status" value="1"/>
</dbReference>
<dbReference type="SUPFAM" id="SSF46894">
    <property type="entry name" value="C-terminal effector domain of the bipartite response regulators"/>
    <property type="match status" value="1"/>
</dbReference>
<dbReference type="PANTHER" id="PTHR44688">
    <property type="entry name" value="DNA-BINDING TRANSCRIPTIONAL ACTIVATOR DEVR_DOSR"/>
    <property type="match status" value="1"/>
</dbReference>
<dbReference type="EMBL" id="WBMO01000001">
    <property type="protein sequence ID" value="MDV2477066.1"/>
    <property type="molecule type" value="Genomic_DNA"/>
</dbReference>
<evidence type="ECO:0000259" key="4">
    <source>
        <dbReference type="PROSITE" id="PS50043"/>
    </source>
</evidence>
<keyword evidence="1" id="KW-0805">Transcription regulation</keyword>
<name>A0ABU3WSV4_9NOCA</name>
<keyword evidence="2" id="KW-0238">DNA-binding</keyword>
<dbReference type="PANTHER" id="PTHR44688:SF16">
    <property type="entry name" value="DNA-BINDING TRANSCRIPTIONAL ACTIVATOR DEVR_DOSR"/>
    <property type="match status" value="1"/>
</dbReference>
<gene>
    <name evidence="5" type="ORF">F8M49_20185</name>
</gene>
<dbReference type="InterPro" id="IPR036388">
    <property type="entry name" value="WH-like_DNA-bd_sf"/>
</dbReference>
<organism evidence="5 6">
    <name type="scientific">Rhodococcus zopfii</name>
    <dbReference type="NCBI Taxonomy" id="43772"/>
    <lineage>
        <taxon>Bacteria</taxon>
        <taxon>Bacillati</taxon>
        <taxon>Actinomycetota</taxon>
        <taxon>Actinomycetes</taxon>
        <taxon>Mycobacteriales</taxon>
        <taxon>Nocardiaceae</taxon>
        <taxon>Rhodococcus</taxon>
    </lineage>
</organism>
<proteinExistence type="predicted"/>
<evidence type="ECO:0000256" key="3">
    <source>
        <dbReference type="ARBA" id="ARBA00023163"/>
    </source>
</evidence>
<evidence type="ECO:0000313" key="5">
    <source>
        <dbReference type="EMBL" id="MDV2477066.1"/>
    </source>
</evidence>
<sequence>MTVSIVEVAGRPPLARRSTPPSGDSRAIEHAVTLLVRLRGDFGLGPEAPIGTRKVSPGLMLALLDEATEAGLGGLAGMDVGRKVALGRLLADIRDARRGLRTAPSEAVVSVADFAGAIRSLRGAESVAALAKGVCADAAAMTGLSRILVSEVNGGIWTVVDTLFERGAAPDVGTLPTMSLTSGSPELRAVELHSAVLELPGRQESPAAATLFSAVPWFGAAGYVVAPIPISTGIIGLVHASHADGRAPSAAESDLLGAFAAGFGTLFERAMLSERLTEQKQLILDRLHQESREAELLSTAEVSFMESQIASGATSSVAPVLPVAGALPGLDELTGREREVFQLMSIGRSNAEIAEELVISVFTVKSHVKKILRKLGALNRSEAIHLYLEATWNSGRCR</sequence>
<dbReference type="Proteomes" id="UP001275440">
    <property type="component" value="Unassembled WGS sequence"/>
</dbReference>
<evidence type="ECO:0000256" key="2">
    <source>
        <dbReference type="ARBA" id="ARBA00023125"/>
    </source>
</evidence>
<evidence type="ECO:0000256" key="1">
    <source>
        <dbReference type="ARBA" id="ARBA00023015"/>
    </source>
</evidence>
<dbReference type="SMART" id="SM00421">
    <property type="entry name" value="HTH_LUXR"/>
    <property type="match status" value="1"/>
</dbReference>
<dbReference type="PRINTS" id="PR00038">
    <property type="entry name" value="HTHLUXR"/>
</dbReference>
<dbReference type="Gene3D" id="1.10.10.10">
    <property type="entry name" value="Winged helix-like DNA-binding domain superfamily/Winged helix DNA-binding domain"/>
    <property type="match status" value="1"/>
</dbReference>